<dbReference type="STRING" id="941907.SAMN06295910_1737"/>
<dbReference type="AlphaFoldDB" id="A0A1X7GGY4"/>
<proteinExistence type="predicted"/>
<feature type="transmembrane region" description="Helical" evidence="1">
    <location>
        <begin position="48"/>
        <end position="68"/>
    </location>
</feature>
<feature type="transmembrane region" description="Helical" evidence="1">
    <location>
        <begin position="12"/>
        <end position="36"/>
    </location>
</feature>
<sequence>MNEPLDPRVWRNRFIAINLVRIGGTAIVIIGLLLWQSDVFVQGGSAKFGFPMALIGLAISFAGPQWLVRRWRTPPDA</sequence>
<keyword evidence="1" id="KW-0812">Transmembrane</keyword>
<dbReference type="OrthoDB" id="7583502at2"/>
<keyword evidence="1" id="KW-1133">Transmembrane helix</keyword>
<protein>
    <submittedName>
        <fullName evidence="2">Uncharacterized protein</fullName>
    </submittedName>
</protein>
<keyword evidence="3" id="KW-1185">Reference proteome</keyword>
<name>A0A1X7GGY4_9SPHN</name>
<reference evidence="3" key="1">
    <citation type="submission" date="2017-04" db="EMBL/GenBank/DDBJ databases">
        <authorList>
            <person name="Varghese N."/>
            <person name="Submissions S."/>
        </authorList>
    </citation>
    <scope>NUCLEOTIDE SEQUENCE [LARGE SCALE GENOMIC DNA]</scope>
    <source>
        <strain evidence="3">Dd16</strain>
    </source>
</reference>
<accession>A0A1X7GGY4</accession>
<dbReference type="Proteomes" id="UP000192934">
    <property type="component" value="Chromosome I"/>
</dbReference>
<evidence type="ECO:0000313" key="2">
    <source>
        <dbReference type="EMBL" id="SMF69502.1"/>
    </source>
</evidence>
<gene>
    <name evidence="2" type="ORF">SAMN06295910_1737</name>
</gene>
<organism evidence="2 3">
    <name type="scientific">Allosphingosinicella indica</name>
    <dbReference type="NCBI Taxonomy" id="941907"/>
    <lineage>
        <taxon>Bacteria</taxon>
        <taxon>Pseudomonadati</taxon>
        <taxon>Pseudomonadota</taxon>
        <taxon>Alphaproteobacteria</taxon>
        <taxon>Sphingomonadales</taxon>
        <taxon>Sphingomonadaceae</taxon>
        <taxon>Allosphingosinicella</taxon>
    </lineage>
</organism>
<evidence type="ECO:0000313" key="3">
    <source>
        <dbReference type="Proteomes" id="UP000192934"/>
    </source>
</evidence>
<keyword evidence="1" id="KW-0472">Membrane</keyword>
<dbReference type="EMBL" id="LT840185">
    <property type="protein sequence ID" value="SMF69502.1"/>
    <property type="molecule type" value="Genomic_DNA"/>
</dbReference>
<dbReference type="RefSeq" id="WP_085218410.1">
    <property type="nucleotide sequence ID" value="NZ_LT840185.1"/>
</dbReference>
<evidence type="ECO:0000256" key="1">
    <source>
        <dbReference type="SAM" id="Phobius"/>
    </source>
</evidence>